<evidence type="ECO:0008006" key="3">
    <source>
        <dbReference type="Google" id="ProtNLM"/>
    </source>
</evidence>
<organism evidence="1 2">
    <name type="scientific">Mycobacterium gordonae</name>
    <dbReference type="NCBI Taxonomy" id="1778"/>
    <lineage>
        <taxon>Bacteria</taxon>
        <taxon>Bacillati</taxon>
        <taxon>Actinomycetota</taxon>
        <taxon>Actinomycetes</taxon>
        <taxon>Mycobacteriales</taxon>
        <taxon>Mycobacteriaceae</taxon>
        <taxon>Mycobacterium</taxon>
    </lineage>
</organism>
<gene>
    <name evidence="1" type="ORF">AO501_17415</name>
</gene>
<dbReference type="Proteomes" id="UP000051677">
    <property type="component" value="Unassembled WGS sequence"/>
</dbReference>
<comment type="caution">
    <text evidence="1">The sequence shown here is derived from an EMBL/GenBank/DDBJ whole genome shotgun (WGS) entry which is preliminary data.</text>
</comment>
<protein>
    <recommendedName>
        <fullName evidence="3">Alkylhydroperoxidase</fullName>
    </recommendedName>
</protein>
<proteinExistence type="predicted"/>
<reference evidence="1 2" key="1">
    <citation type="submission" date="2015-10" db="EMBL/GenBank/DDBJ databases">
        <title>Mycobacterium gordonae draft genome assembly.</title>
        <authorList>
            <person name="Ustinova V."/>
            <person name="Smirnova T."/>
            <person name="Blagodatskikh K."/>
            <person name="Varlamov D."/>
            <person name="Larionova E."/>
            <person name="Chernousova L."/>
        </authorList>
    </citation>
    <scope>NUCLEOTIDE SEQUENCE [LARGE SCALE GENOMIC DNA]</scope>
    <source>
        <strain evidence="1 2">CTRI 14-8773</strain>
    </source>
</reference>
<dbReference type="Gene3D" id="1.20.1290.10">
    <property type="entry name" value="AhpD-like"/>
    <property type="match status" value="1"/>
</dbReference>
<dbReference type="AlphaFoldDB" id="A0A0Q2QG77"/>
<evidence type="ECO:0000313" key="2">
    <source>
        <dbReference type="Proteomes" id="UP000051677"/>
    </source>
</evidence>
<sequence length="101" mass="10719">MTDITELHRALVARILGSAAQTPIELRRAAFENAATGDPLRTLIDKVARHSHQVTDDDVAAARDAGFSEDEIFEIAVCAAVGQAGRDYDSALAALVEATGR</sequence>
<dbReference type="RefSeq" id="WP_055578283.1">
    <property type="nucleotide sequence ID" value="NZ_LKTM01000157.1"/>
</dbReference>
<accession>A0A0Q2QG77</accession>
<dbReference type="EMBL" id="LKTM01000157">
    <property type="protein sequence ID" value="KQH78813.1"/>
    <property type="molecule type" value="Genomic_DNA"/>
</dbReference>
<dbReference type="InterPro" id="IPR029032">
    <property type="entry name" value="AhpD-like"/>
</dbReference>
<dbReference type="SUPFAM" id="SSF69118">
    <property type="entry name" value="AhpD-like"/>
    <property type="match status" value="1"/>
</dbReference>
<evidence type="ECO:0000313" key="1">
    <source>
        <dbReference type="EMBL" id="KQH78813.1"/>
    </source>
</evidence>
<dbReference type="OrthoDB" id="3391501at2"/>
<name>A0A0Q2QG77_MYCGO</name>